<dbReference type="OrthoDB" id="1688190at2759"/>
<accession>A0A371GS97</accession>
<protein>
    <recommendedName>
        <fullName evidence="3">Mitochondrial protein</fullName>
    </recommendedName>
</protein>
<gene>
    <name evidence="1" type="ORF">CR513_24333</name>
</gene>
<keyword evidence="2" id="KW-1185">Reference proteome</keyword>
<reference evidence="1" key="1">
    <citation type="submission" date="2018-05" db="EMBL/GenBank/DDBJ databases">
        <title>Draft genome of Mucuna pruriens seed.</title>
        <authorList>
            <person name="Nnadi N.E."/>
            <person name="Vos R."/>
            <person name="Hasami M.H."/>
            <person name="Devisetty U.K."/>
            <person name="Aguiy J.C."/>
        </authorList>
    </citation>
    <scope>NUCLEOTIDE SEQUENCE [LARGE SCALE GENOMIC DNA]</scope>
    <source>
        <strain evidence="1">JCA_2017</strain>
    </source>
</reference>
<comment type="caution">
    <text evidence="1">The sequence shown here is derived from an EMBL/GenBank/DDBJ whole genome shotgun (WGS) entry which is preliminary data.</text>
</comment>
<sequence length="140" mass="16002">MKLGKFMYFLGIEVVYSKKDIFISQRKYVLDLLKETRKLGCKSIGVPVEQNHKIESEESPLVEKSPISIAHNPIQYNKTKHIEIDRHFNKKKLNGSLIVTIHIPTGLQVADPNTSIQPIIPLFHSLRKPNHQPKTPSVVK</sequence>
<evidence type="ECO:0000313" key="2">
    <source>
        <dbReference type="Proteomes" id="UP000257109"/>
    </source>
</evidence>
<proteinExistence type="predicted"/>
<organism evidence="1 2">
    <name type="scientific">Mucuna pruriens</name>
    <name type="common">Velvet bean</name>
    <name type="synonym">Dolichos pruriens</name>
    <dbReference type="NCBI Taxonomy" id="157652"/>
    <lineage>
        <taxon>Eukaryota</taxon>
        <taxon>Viridiplantae</taxon>
        <taxon>Streptophyta</taxon>
        <taxon>Embryophyta</taxon>
        <taxon>Tracheophyta</taxon>
        <taxon>Spermatophyta</taxon>
        <taxon>Magnoliopsida</taxon>
        <taxon>eudicotyledons</taxon>
        <taxon>Gunneridae</taxon>
        <taxon>Pentapetalae</taxon>
        <taxon>rosids</taxon>
        <taxon>fabids</taxon>
        <taxon>Fabales</taxon>
        <taxon>Fabaceae</taxon>
        <taxon>Papilionoideae</taxon>
        <taxon>50 kb inversion clade</taxon>
        <taxon>NPAAA clade</taxon>
        <taxon>indigoferoid/millettioid clade</taxon>
        <taxon>Phaseoleae</taxon>
        <taxon>Mucuna</taxon>
    </lineage>
</organism>
<name>A0A371GS97_MUCPR</name>
<dbReference type="Proteomes" id="UP000257109">
    <property type="component" value="Unassembled WGS sequence"/>
</dbReference>
<evidence type="ECO:0000313" key="1">
    <source>
        <dbReference type="EMBL" id="RDX93412.1"/>
    </source>
</evidence>
<feature type="non-terminal residue" evidence="1">
    <location>
        <position position="1"/>
    </location>
</feature>
<feature type="non-terminal residue" evidence="1">
    <location>
        <position position="140"/>
    </location>
</feature>
<dbReference type="EMBL" id="QJKJ01004614">
    <property type="protein sequence ID" value="RDX93412.1"/>
    <property type="molecule type" value="Genomic_DNA"/>
</dbReference>
<dbReference type="AlphaFoldDB" id="A0A371GS97"/>
<evidence type="ECO:0008006" key="3">
    <source>
        <dbReference type="Google" id="ProtNLM"/>
    </source>
</evidence>